<gene>
    <name evidence="1" type="ORF">SE37_09295</name>
</gene>
<keyword evidence="1" id="KW-0131">Cell cycle</keyword>
<dbReference type="InterPro" id="IPR007838">
    <property type="entry name" value="Cell_div_ZapA-like"/>
</dbReference>
<keyword evidence="1" id="KW-0132">Cell division</keyword>
<proteinExistence type="predicted"/>
<evidence type="ECO:0000313" key="2">
    <source>
        <dbReference type="Proteomes" id="UP000031433"/>
    </source>
</evidence>
<organism evidence="1 2">
    <name type="scientific">Geobacter soli</name>
    <dbReference type="NCBI Taxonomy" id="1510391"/>
    <lineage>
        <taxon>Bacteria</taxon>
        <taxon>Pseudomonadati</taxon>
        <taxon>Thermodesulfobacteriota</taxon>
        <taxon>Desulfuromonadia</taxon>
        <taxon>Geobacterales</taxon>
        <taxon>Geobacteraceae</taxon>
        <taxon>Geobacter</taxon>
    </lineage>
</organism>
<dbReference type="AlphaFoldDB" id="A0A0C1U500"/>
<dbReference type="InterPro" id="IPR036192">
    <property type="entry name" value="Cell_div_ZapA-like_sf"/>
</dbReference>
<dbReference type="Pfam" id="PF05164">
    <property type="entry name" value="ZapA"/>
    <property type="match status" value="1"/>
</dbReference>
<dbReference type="SUPFAM" id="SSF102829">
    <property type="entry name" value="Cell division protein ZapA-like"/>
    <property type="match status" value="1"/>
</dbReference>
<keyword evidence="2" id="KW-1185">Reference proteome</keyword>
<evidence type="ECO:0000313" key="1">
    <source>
        <dbReference type="EMBL" id="KIE42810.1"/>
    </source>
</evidence>
<dbReference type="Proteomes" id="UP000031433">
    <property type="component" value="Unassembled WGS sequence"/>
</dbReference>
<name>A0A0C1U500_9BACT</name>
<reference evidence="1 2" key="1">
    <citation type="submission" date="2015-01" db="EMBL/GenBank/DDBJ databases">
        <title>Genome sequence of the anaerobic bacterium Geobacter soli GSS01, a dissimilatory Fe(III) reducer from soil.</title>
        <authorList>
            <person name="Yang G."/>
            <person name="Zhou S."/>
        </authorList>
    </citation>
    <scope>NUCLEOTIDE SEQUENCE [LARGE SCALE GENOMIC DNA]</scope>
    <source>
        <strain evidence="1 2">GSS01</strain>
    </source>
</reference>
<comment type="caution">
    <text evidence="1">The sequence shown here is derived from an EMBL/GenBank/DDBJ whole genome shotgun (WGS) entry which is preliminary data.</text>
</comment>
<protein>
    <submittedName>
        <fullName evidence="1">Cell division protein ZapA</fullName>
    </submittedName>
</protein>
<dbReference type="RefSeq" id="WP_039645711.1">
    <property type="nucleotide sequence ID" value="NZ_JXBL01000001.1"/>
</dbReference>
<dbReference type="EMBL" id="JXBL01000001">
    <property type="protein sequence ID" value="KIE42810.1"/>
    <property type="molecule type" value="Genomic_DNA"/>
</dbReference>
<dbReference type="GO" id="GO:0051301">
    <property type="term" value="P:cell division"/>
    <property type="evidence" value="ECO:0007669"/>
    <property type="project" value="UniProtKB-KW"/>
</dbReference>
<accession>A0A0C1U500</accession>
<sequence>MSDKQSHRIKVLGRELTVKSPSSAEHVREVEGLVNRKLAEARAQVPVGDPQVPVILALMNLAETSLSLARELEEQRHAGSDKLRRLMRRIEDALL</sequence>